<sequence length="221" mass="24391">MDPLRDWYIGERTKRTLASLQKNGFEAKYFATGKEANEEILKQIPHGARVGMGGSMTLEQIGTVQALERREDITFLNPLKVFETETDLAAAMAKMIPIMREIYTSDLFLTGTNAISEKGQLFNIDGNGNRVGAMFFGPKRVIVVAGVNKIVEDLDEAVRRVRRYAAPLDAKRIGAPTPCAETGICVDCNSPARICNIFVTLHKRPMSTPISIFLVGEELGL</sequence>
<evidence type="ECO:0000259" key="1">
    <source>
        <dbReference type="Pfam" id="PF02589"/>
    </source>
</evidence>
<protein>
    <submittedName>
        <fullName evidence="2">Lactate utilization protein</fullName>
    </submittedName>
</protein>
<accession>A0A932FZQ4</accession>
<evidence type="ECO:0000313" key="3">
    <source>
        <dbReference type="Proteomes" id="UP000769766"/>
    </source>
</evidence>
<feature type="domain" description="LUD" evidence="1">
    <location>
        <begin position="14"/>
        <end position="206"/>
    </location>
</feature>
<dbReference type="PANTHER" id="PTHR36179:SF2">
    <property type="entry name" value="LUD DOMAIN-CONTAINING PROTEIN"/>
    <property type="match status" value="1"/>
</dbReference>
<dbReference type="InterPro" id="IPR009501">
    <property type="entry name" value="UCP020269"/>
</dbReference>
<evidence type="ECO:0000313" key="2">
    <source>
        <dbReference type="EMBL" id="MBI2875620.1"/>
    </source>
</evidence>
<comment type="caution">
    <text evidence="2">The sequence shown here is derived from an EMBL/GenBank/DDBJ whole genome shotgun (WGS) entry which is preliminary data.</text>
</comment>
<proteinExistence type="predicted"/>
<gene>
    <name evidence="2" type="ORF">HYY20_01920</name>
</gene>
<dbReference type="Pfam" id="PF02589">
    <property type="entry name" value="LUD_dom"/>
    <property type="match status" value="1"/>
</dbReference>
<dbReference type="PIRSF" id="PIRSF020269">
    <property type="entry name" value="DUF1121"/>
    <property type="match status" value="1"/>
</dbReference>
<dbReference type="AlphaFoldDB" id="A0A932FZQ4"/>
<dbReference type="InterPro" id="IPR003741">
    <property type="entry name" value="LUD_dom"/>
</dbReference>
<reference evidence="2" key="1">
    <citation type="submission" date="2020-07" db="EMBL/GenBank/DDBJ databases">
        <title>Huge and variable diversity of episymbiotic CPR bacteria and DPANN archaea in groundwater ecosystems.</title>
        <authorList>
            <person name="He C.Y."/>
            <person name="Keren R."/>
            <person name="Whittaker M."/>
            <person name="Farag I.F."/>
            <person name="Doudna J."/>
            <person name="Cate J.H.D."/>
            <person name="Banfield J.F."/>
        </authorList>
    </citation>
    <scope>NUCLEOTIDE SEQUENCE</scope>
    <source>
        <strain evidence="2">NC_groundwater_672_Ag_B-0.1um_62_36</strain>
    </source>
</reference>
<dbReference type="SUPFAM" id="SSF100950">
    <property type="entry name" value="NagB/RpiA/CoA transferase-like"/>
    <property type="match status" value="1"/>
</dbReference>
<dbReference type="InterPro" id="IPR037171">
    <property type="entry name" value="NagB/RpiA_transferase-like"/>
</dbReference>
<dbReference type="EMBL" id="JACPRF010000056">
    <property type="protein sequence ID" value="MBI2875620.1"/>
    <property type="molecule type" value="Genomic_DNA"/>
</dbReference>
<dbReference type="PANTHER" id="PTHR36179">
    <property type="entry name" value="LUD_DOM DOMAIN-CONTAINING PROTEIN"/>
    <property type="match status" value="1"/>
</dbReference>
<organism evidence="2 3">
    <name type="scientific">Tectimicrobiota bacterium</name>
    <dbReference type="NCBI Taxonomy" id="2528274"/>
    <lineage>
        <taxon>Bacteria</taxon>
        <taxon>Pseudomonadati</taxon>
        <taxon>Nitrospinota/Tectimicrobiota group</taxon>
        <taxon>Candidatus Tectimicrobiota</taxon>
    </lineage>
</organism>
<name>A0A932FZQ4_UNCTE</name>
<dbReference type="Proteomes" id="UP000769766">
    <property type="component" value="Unassembled WGS sequence"/>
</dbReference>